<dbReference type="InterPro" id="IPR050559">
    <property type="entry name" value="P-Pant_transferase_sf"/>
</dbReference>
<feature type="region of interest" description="Disordered" evidence="3">
    <location>
        <begin position="1"/>
        <end position="76"/>
    </location>
</feature>
<name>A0AAD0VFK5_9ACTN</name>
<dbReference type="GO" id="GO:0000287">
    <property type="term" value="F:magnesium ion binding"/>
    <property type="evidence" value="ECO:0007669"/>
    <property type="project" value="InterPro"/>
</dbReference>
<dbReference type="GO" id="GO:0005829">
    <property type="term" value="C:cytosol"/>
    <property type="evidence" value="ECO:0007669"/>
    <property type="project" value="TreeGrafter"/>
</dbReference>
<dbReference type="GO" id="GO:0019878">
    <property type="term" value="P:lysine biosynthetic process via aminoadipic acid"/>
    <property type="evidence" value="ECO:0007669"/>
    <property type="project" value="TreeGrafter"/>
</dbReference>
<dbReference type="PANTHER" id="PTHR12215">
    <property type="entry name" value="PHOSPHOPANTETHEINE TRANSFERASE"/>
    <property type="match status" value="1"/>
</dbReference>
<dbReference type="AlphaFoldDB" id="A0AAD0VFK5"/>
<dbReference type="InterPro" id="IPR008278">
    <property type="entry name" value="4-PPantetheinyl_Trfase_dom"/>
</dbReference>
<evidence type="ECO:0000313" key="6">
    <source>
        <dbReference type="Proteomes" id="UP000253779"/>
    </source>
</evidence>
<protein>
    <submittedName>
        <fullName evidence="5">4-phosphopantetheinyl transferase</fullName>
    </submittedName>
</protein>
<sequence length="304" mass="31796">MDTAHASASALAPARAPAHDLTPSRASRTPTRPAAGDVHVWFVRPPRSGSVPRSPGAAAGTAADSGLPAPDSGFTAPDSGLSVAELRRAASFARAGDGDVYATAHAALRRLLGGYLGRPPAGLTFVREPCPGCSGPHGRPAVVQTDDAPTLHFSLAHSRGLIAVAVAPRVIGVDVERLPSTGTVEACARALHTRERAELAAVPPEERQAYFGRLWTRKEAYLKALGTGLSRHPRIDYLGADLRRRPARWAVLDLPAGPEHTAAVAVDGARPDRVTVRWLPAHRPGDGPAAPDAAYGSTTDRSPR</sequence>
<gene>
    <name evidence="5" type="ORF">DTW94_18425</name>
</gene>
<accession>A0AAD0VFK5</accession>
<evidence type="ECO:0000256" key="2">
    <source>
        <dbReference type="ARBA" id="ARBA00022679"/>
    </source>
</evidence>
<dbReference type="Proteomes" id="UP000253779">
    <property type="component" value="Chromosome"/>
</dbReference>
<reference evidence="5 6" key="1">
    <citation type="submission" date="2018-07" db="EMBL/GenBank/DDBJ databases">
        <title>Complete genome sequence of soil actinomycete Streptomyces cavourensis tj430.</title>
        <authorList>
            <person name="Wang P."/>
            <person name="Huang Y."/>
        </authorList>
    </citation>
    <scope>NUCLEOTIDE SEQUENCE [LARGE SCALE GENOMIC DNA]</scope>
    <source>
        <strain evidence="5 6">TJ430</strain>
    </source>
</reference>
<comment type="similarity">
    <text evidence="1">Belongs to the P-Pant transferase superfamily. Gsp/Sfp/HetI/AcpT family.</text>
</comment>
<dbReference type="RefSeq" id="WP_114932172.1">
    <property type="nucleotide sequence ID" value="NZ_CP030930.1"/>
</dbReference>
<proteinExistence type="inferred from homology"/>
<feature type="domain" description="4'-phosphopantetheinyl transferase" evidence="4">
    <location>
        <begin position="171"/>
        <end position="234"/>
    </location>
</feature>
<evidence type="ECO:0000313" key="5">
    <source>
        <dbReference type="EMBL" id="AXI73013.1"/>
    </source>
</evidence>
<dbReference type="Pfam" id="PF01648">
    <property type="entry name" value="ACPS"/>
    <property type="match status" value="1"/>
</dbReference>
<dbReference type="Gene3D" id="3.90.470.20">
    <property type="entry name" value="4'-phosphopantetheinyl transferase domain"/>
    <property type="match status" value="1"/>
</dbReference>
<dbReference type="SUPFAM" id="SSF56214">
    <property type="entry name" value="4'-phosphopantetheinyl transferase"/>
    <property type="match status" value="2"/>
</dbReference>
<organism evidence="5 6">
    <name type="scientific">Streptomyces cavourensis</name>
    <dbReference type="NCBI Taxonomy" id="67258"/>
    <lineage>
        <taxon>Bacteria</taxon>
        <taxon>Bacillati</taxon>
        <taxon>Actinomycetota</taxon>
        <taxon>Actinomycetes</taxon>
        <taxon>Kitasatosporales</taxon>
        <taxon>Streptomycetaceae</taxon>
        <taxon>Streptomyces</taxon>
    </lineage>
</organism>
<feature type="compositionally biased region" description="Low complexity" evidence="3">
    <location>
        <begin position="1"/>
        <end position="16"/>
    </location>
</feature>
<dbReference type="GO" id="GO:0008897">
    <property type="term" value="F:holo-[acyl-carrier-protein] synthase activity"/>
    <property type="evidence" value="ECO:0007669"/>
    <property type="project" value="InterPro"/>
</dbReference>
<feature type="compositionally biased region" description="Low complexity" evidence="3">
    <location>
        <begin position="43"/>
        <end position="56"/>
    </location>
</feature>
<evidence type="ECO:0000256" key="3">
    <source>
        <dbReference type="SAM" id="MobiDB-lite"/>
    </source>
</evidence>
<dbReference type="PANTHER" id="PTHR12215:SF10">
    <property type="entry name" value="L-AMINOADIPATE-SEMIALDEHYDE DEHYDROGENASE-PHOSPHOPANTETHEINYL TRANSFERASE"/>
    <property type="match status" value="1"/>
</dbReference>
<feature type="region of interest" description="Disordered" evidence="3">
    <location>
        <begin position="279"/>
        <end position="304"/>
    </location>
</feature>
<evidence type="ECO:0000256" key="1">
    <source>
        <dbReference type="ARBA" id="ARBA00010990"/>
    </source>
</evidence>
<keyword evidence="2 5" id="KW-0808">Transferase</keyword>
<evidence type="ECO:0000259" key="4">
    <source>
        <dbReference type="Pfam" id="PF01648"/>
    </source>
</evidence>
<dbReference type="EMBL" id="CP030930">
    <property type="protein sequence ID" value="AXI73013.1"/>
    <property type="molecule type" value="Genomic_DNA"/>
</dbReference>
<dbReference type="InterPro" id="IPR037143">
    <property type="entry name" value="4-PPantetheinyl_Trfase_dom_sf"/>
</dbReference>